<dbReference type="AlphaFoldDB" id="A0A4S9Y3K9"/>
<sequence length="661" mass="70913">MSCDRGGRINRDSVLFWQQVKHAWPKDKDTIMDSLATTATALLALAVPYASAINLKVSSSGGNASSPLLYGLMIEDISNSIDGGLYGQILQNNGFQGDNPGLTAWTAIGSSSISQDNSSALSDALPSSLLIKSNGTSGTVGASNSGYGGIRVLPDHYANYFYVKGSYNGNVTLSLVGSDGGILASTHVSVNSNSSAFGYYETYDMYAGTAAADGNNTWQFTFDASLATDGQLNLGLPQLFPTTYKGRFNGMNNEIATVIDEIGGKFLRLPGGNNLEGASIPDRWIWNNTIGPLIDRPGRQGDWTYPNTDGMGLIEYLYWCQDMSLEPVLAVWDGLVLADSGAISGDELKPYVQDSLNELEYLTGDTSTEWGALRASHGHPDPFHINYVEIGNEDMLNKGLDNYQSRFDMYYEAVHAAYPNVTIISSVAPGSTGGNGSGINVPEGAYQDLHQYLPPKDFIAKFNTFDNWDRSQPLLVGEYASTTFDNGSATIWTNMMGSVSEAVYMIGMERNSDVVKMACYAPLLEHFDRAEWSPDLIGFDATTGVTRSTSYFVQQMFASNKGDTILSVESDTGFGPVYWVASSAGSTNFVKLANYGGDEQNVTLTLDGKTSGSLAVLSGGQYESNYPGQENVKPVVTEVTGSNGTFSISLPGWSVAVLSAE</sequence>
<dbReference type="SUPFAM" id="SSF51445">
    <property type="entry name" value="(Trans)glycosidases"/>
    <property type="match status" value="1"/>
</dbReference>
<proteinExistence type="inferred from homology"/>
<evidence type="ECO:0000256" key="5">
    <source>
        <dbReference type="ARBA" id="ARBA00022729"/>
    </source>
</evidence>
<dbReference type="GO" id="GO:0031222">
    <property type="term" value="P:arabinan catabolic process"/>
    <property type="evidence" value="ECO:0007669"/>
    <property type="project" value="UniProtKB-UniPathway"/>
</dbReference>
<comment type="catalytic activity">
    <reaction evidence="1">
        <text>Hydrolysis of terminal non-reducing alpha-L-arabinofuranoside residues in alpha-L-arabinosides.</text>
        <dbReference type="EC" id="3.2.1.55"/>
    </reaction>
</comment>
<evidence type="ECO:0000313" key="10">
    <source>
        <dbReference type="Proteomes" id="UP000310039"/>
    </source>
</evidence>
<keyword evidence="5" id="KW-0732">Signal</keyword>
<comment type="similarity">
    <text evidence="3">Belongs to the glycosyl hydrolase 51 family.</text>
</comment>
<evidence type="ECO:0000256" key="3">
    <source>
        <dbReference type="ARBA" id="ARBA00007186"/>
    </source>
</evidence>
<dbReference type="InterPro" id="IPR017853">
    <property type="entry name" value="GH"/>
</dbReference>
<dbReference type="UniPathway" id="UPA00667"/>
<dbReference type="GO" id="GO:0046373">
    <property type="term" value="P:L-arabinose metabolic process"/>
    <property type="evidence" value="ECO:0007669"/>
    <property type="project" value="InterPro"/>
</dbReference>
<comment type="pathway">
    <text evidence="2">Glycan metabolism; L-arabinan degradation.</text>
</comment>
<reference evidence="9 10" key="1">
    <citation type="submission" date="2018-10" db="EMBL/GenBank/DDBJ databases">
        <title>Fifty Aureobasidium pullulans genomes reveal a recombining polyextremotolerant generalist.</title>
        <authorList>
            <person name="Gostincar C."/>
            <person name="Turk M."/>
            <person name="Zajc J."/>
            <person name="Gunde-Cimerman N."/>
        </authorList>
    </citation>
    <scope>NUCLEOTIDE SEQUENCE [LARGE SCALE GENOMIC DNA]</scope>
    <source>
        <strain evidence="9 10">EXF-3403</strain>
    </source>
</reference>
<protein>
    <recommendedName>
        <fullName evidence="4">non-reducing end alpha-L-arabinofuranosidase</fullName>
        <ecNumber evidence="4">3.2.1.55</ecNumber>
    </recommendedName>
</protein>
<dbReference type="InterPro" id="IPR051563">
    <property type="entry name" value="Glycosyl_Hydrolase_51"/>
</dbReference>
<dbReference type="Gene3D" id="3.20.20.80">
    <property type="entry name" value="Glycosidases"/>
    <property type="match status" value="1"/>
</dbReference>
<evidence type="ECO:0000313" key="9">
    <source>
        <dbReference type="EMBL" id="THZ87429.1"/>
    </source>
</evidence>
<feature type="domain" description="Alpha-L-arabinofuranosidase C-terminal" evidence="8">
    <location>
        <begin position="477"/>
        <end position="654"/>
    </location>
</feature>
<dbReference type="EC" id="3.2.1.55" evidence="4"/>
<evidence type="ECO:0000256" key="2">
    <source>
        <dbReference type="ARBA" id="ARBA00004834"/>
    </source>
</evidence>
<keyword evidence="6" id="KW-0378">Hydrolase</keyword>
<evidence type="ECO:0000256" key="6">
    <source>
        <dbReference type="ARBA" id="ARBA00022801"/>
    </source>
</evidence>
<dbReference type="Pfam" id="PF22848">
    <property type="entry name" value="ASD1_dom"/>
    <property type="match status" value="1"/>
</dbReference>
<keyword evidence="7" id="KW-0325">Glycoprotein</keyword>
<comment type="caution">
    <text evidence="9">The sequence shown here is derived from an EMBL/GenBank/DDBJ whole genome shotgun (WGS) entry which is preliminary data.</text>
</comment>
<evidence type="ECO:0000256" key="1">
    <source>
        <dbReference type="ARBA" id="ARBA00001462"/>
    </source>
</evidence>
<dbReference type="PANTHER" id="PTHR31776:SF0">
    <property type="entry name" value="ALPHA-L-ARABINOFURANOSIDASE 1"/>
    <property type="match status" value="1"/>
</dbReference>
<accession>A0A4S9Y3K9</accession>
<dbReference type="InterPro" id="IPR010720">
    <property type="entry name" value="Alpha-L-AF_C"/>
</dbReference>
<dbReference type="GO" id="GO:0046556">
    <property type="term" value="F:alpha-L-arabinofuranosidase activity"/>
    <property type="evidence" value="ECO:0007669"/>
    <property type="project" value="UniProtKB-EC"/>
</dbReference>
<dbReference type="InterPro" id="IPR055235">
    <property type="entry name" value="ASD1_cat"/>
</dbReference>
<dbReference type="Pfam" id="PF06964">
    <property type="entry name" value="Alpha-L-AF_C"/>
    <property type="match status" value="1"/>
</dbReference>
<organism evidence="9 10">
    <name type="scientific">Aureobasidium pullulans</name>
    <name type="common">Black yeast</name>
    <name type="synonym">Pullularia pullulans</name>
    <dbReference type="NCBI Taxonomy" id="5580"/>
    <lineage>
        <taxon>Eukaryota</taxon>
        <taxon>Fungi</taxon>
        <taxon>Dikarya</taxon>
        <taxon>Ascomycota</taxon>
        <taxon>Pezizomycotina</taxon>
        <taxon>Dothideomycetes</taxon>
        <taxon>Dothideomycetidae</taxon>
        <taxon>Dothideales</taxon>
        <taxon>Saccotheciaceae</taxon>
        <taxon>Aureobasidium</taxon>
    </lineage>
</organism>
<evidence type="ECO:0000256" key="4">
    <source>
        <dbReference type="ARBA" id="ARBA00012670"/>
    </source>
</evidence>
<dbReference type="Proteomes" id="UP000310039">
    <property type="component" value="Unassembled WGS sequence"/>
</dbReference>
<dbReference type="PANTHER" id="PTHR31776">
    <property type="entry name" value="ALPHA-L-ARABINOFURANOSIDASE 1"/>
    <property type="match status" value="1"/>
</dbReference>
<gene>
    <name evidence="9" type="ORF">D6C84_01770</name>
</gene>
<evidence type="ECO:0000259" key="8">
    <source>
        <dbReference type="SMART" id="SM00813"/>
    </source>
</evidence>
<dbReference type="SMART" id="SM00813">
    <property type="entry name" value="Alpha-L-AF_C"/>
    <property type="match status" value="1"/>
</dbReference>
<evidence type="ECO:0000256" key="7">
    <source>
        <dbReference type="ARBA" id="ARBA00023180"/>
    </source>
</evidence>
<dbReference type="EMBL" id="QZBT01000014">
    <property type="protein sequence ID" value="THZ87429.1"/>
    <property type="molecule type" value="Genomic_DNA"/>
</dbReference>
<name>A0A4S9Y3K9_AURPU</name>